<sequence>MFIKTFFQVLFFFKRKKKRVLDLFFPNVSAVGYSTKAGGGPVIDNFFYDK</sequence>
<reference evidence="1 2" key="1">
    <citation type="submission" date="2019-06" db="EMBL/GenBank/DDBJ databases">
        <title>Draft Genome Sequence of Candidatus Phytoplasma pini-Related Strain MDPP: A Resource for Comparative Genomics of Gymnosperm-infecting Phytoplasmas.</title>
        <authorList>
            <person name="Cai W."/>
            <person name="Costanzo S."/>
            <person name="Shao J."/>
            <person name="Zhao Y."/>
            <person name="Davis R."/>
        </authorList>
    </citation>
    <scope>NUCLEOTIDE SEQUENCE [LARGE SCALE GENOMIC DNA]</scope>
    <source>
        <strain evidence="1 2">MDPP</strain>
    </source>
</reference>
<evidence type="ECO:0000313" key="1">
    <source>
        <dbReference type="EMBL" id="TVY12080.1"/>
    </source>
</evidence>
<dbReference type="EMBL" id="VIAE01000014">
    <property type="protein sequence ID" value="TVY12080.1"/>
    <property type="molecule type" value="Genomic_DNA"/>
</dbReference>
<organism evidence="1 2">
    <name type="scientific">Candidatus Phytoplasma pini</name>
    <dbReference type="NCBI Taxonomy" id="267362"/>
    <lineage>
        <taxon>Bacteria</taxon>
        <taxon>Bacillati</taxon>
        <taxon>Mycoplasmatota</taxon>
        <taxon>Mollicutes</taxon>
        <taxon>Acholeplasmatales</taxon>
        <taxon>Acholeplasmataceae</taxon>
        <taxon>Candidatus Phytoplasma</taxon>
    </lineage>
</organism>
<accession>A0A559KIX5</accession>
<name>A0A559KIX5_9MOLU</name>
<protein>
    <submittedName>
        <fullName evidence="1">Uncharacterized protein</fullName>
    </submittedName>
</protein>
<dbReference type="AlphaFoldDB" id="A0A559KIX5"/>
<gene>
    <name evidence="1" type="ORF">MDPP_00367</name>
</gene>
<keyword evidence="2" id="KW-1185">Reference proteome</keyword>
<comment type="caution">
    <text evidence="1">The sequence shown here is derived from an EMBL/GenBank/DDBJ whole genome shotgun (WGS) entry which is preliminary data.</text>
</comment>
<proteinExistence type="predicted"/>
<evidence type="ECO:0000313" key="2">
    <source>
        <dbReference type="Proteomes" id="UP000320078"/>
    </source>
</evidence>
<dbReference type="Proteomes" id="UP000320078">
    <property type="component" value="Unassembled WGS sequence"/>
</dbReference>